<dbReference type="InterPro" id="IPR021014">
    <property type="entry name" value="SidE_PDE"/>
</dbReference>
<name>A0AB34K102_PRYPA</name>
<feature type="region of interest" description="Disordered" evidence="1">
    <location>
        <begin position="168"/>
        <end position="188"/>
    </location>
</feature>
<proteinExistence type="predicted"/>
<feature type="region of interest" description="Disordered" evidence="1">
    <location>
        <begin position="683"/>
        <end position="734"/>
    </location>
</feature>
<feature type="compositionally biased region" description="Acidic residues" evidence="1">
    <location>
        <begin position="1424"/>
        <end position="1441"/>
    </location>
</feature>
<reference evidence="3 4" key="1">
    <citation type="journal article" date="2024" name="Science">
        <title>Giant polyketide synthase enzymes in the biosynthesis of giant marine polyether toxins.</title>
        <authorList>
            <person name="Fallon T.R."/>
            <person name="Shende V.V."/>
            <person name="Wierzbicki I.H."/>
            <person name="Pendleton A.L."/>
            <person name="Watervoot N.F."/>
            <person name="Auber R.P."/>
            <person name="Gonzalez D.J."/>
            <person name="Wisecaver J.H."/>
            <person name="Moore B.S."/>
        </authorList>
    </citation>
    <scope>NUCLEOTIDE SEQUENCE [LARGE SCALE GENOMIC DNA]</scope>
    <source>
        <strain evidence="3 4">12B1</strain>
    </source>
</reference>
<feature type="domain" description="SidE PDE" evidence="2">
    <location>
        <begin position="1483"/>
        <end position="1574"/>
    </location>
</feature>
<protein>
    <recommendedName>
        <fullName evidence="2">SidE PDE domain-containing protein</fullName>
    </recommendedName>
</protein>
<keyword evidence="4" id="KW-1185">Reference proteome</keyword>
<accession>A0AB34K102</accession>
<evidence type="ECO:0000313" key="4">
    <source>
        <dbReference type="Proteomes" id="UP001515480"/>
    </source>
</evidence>
<feature type="region of interest" description="Disordered" evidence="1">
    <location>
        <begin position="1424"/>
        <end position="1463"/>
    </location>
</feature>
<comment type="caution">
    <text evidence="3">The sequence shown here is derived from an EMBL/GenBank/DDBJ whole genome shotgun (WGS) entry which is preliminary data.</text>
</comment>
<feature type="compositionally biased region" description="Polar residues" evidence="1">
    <location>
        <begin position="1116"/>
        <end position="1128"/>
    </location>
</feature>
<organism evidence="3 4">
    <name type="scientific">Prymnesium parvum</name>
    <name type="common">Toxic golden alga</name>
    <dbReference type="NCBI Taxonomy" id="97485"/>
    <lineage>
        <taxon>Eukaryota</taxon>
        <taxon>Haptista</taxon>
        <taxon>Haptophyta</taxon>
        <taxon>Prymnesiophyceae</taxon>
        <taxon>Prymnesiales</taxon>
        <taxon>Prymnesiaceae</taxon>
        <taxon>Prymnesium</taxon>
    </lineage>
</organism>
<feature type="compositionally biased region" description="Low complexity" evidence="1">
    <location>
        <begin position="1086"/>
        <end position="1112"/>
    </location>
</feature>
<feature type="compositionally biased region" description="Polar residues" evidence="1">
    <location>
        <begin position="498"/>
        <end position="528"/>
    </location>
</feature>
<feature type="region of interest" description="Disordered" evidence="1">
    <location>
        <begin position="493"/>
        <end position="534"/>
    </location>
</feature>
<dbReference type="Pfam" id="PF12252">
    <property type="entry name" value="SidE_PDE"/>
    <property type="match status" value="1"/>
</dbReference>
<feature type="region of interest" description="Disordered" evidence="1">
    <location>
        <begin position="1083"/>
        <end position="1133"/>
    </location>
</feature>
<feature type="compositionally biased region" description="Low complexity" evidence="1">
    <location>
        <begin position="686"/>
        <end position="712"/>
    </location>
</feature>
<evidence type="ECO:0000259" key="2">
    <source>
        <dbReference type="Pfam" id="PF12252"/>
    </source>
</evidence>
<evidence type="ECO:0000313" key="3">
    <source>
        <dbReference type="EMBL" id="KAL1527644.1"/>
    </source>
</evidence>
<feature type="region of interest" description="Disordered" evidence="1">
    <location>
        <begin position="883"/>
        <end position="934"/>
    </location>
</feature>
<evidence type="ECO:0000256" key="1">
    <source>
        <dbReference type="SAM" id="MobiDB-lite"/>
    </source>
</evidence>
<feature type="compositionally biased region" description="Polar residues" evidence="1">
    <location>
        <begin position="716"/>
        <end position="728"/>
    </location>
</feature>
<gene>
    <name evidence="3" type="ORF">AB1Y20_009030</name>
</gene>
<dbReference type="Proteomes" id="UP001515480">
    <property type="component" value="Unassembled WGS sequence"/>
</dbReference>
<dbReference type="EMBL" id="JBGBPQ010000002">
    <property type="protein sequence ID" value="KAL1527644.1"/>
    <property type="molecule type" value="Genomic_DNA"/>
</dbReference>
<feature type="compositionally biased region" description="Polar residues" evidence="1">
    <location>
        <begin position="916"/>
        <end position="928"/>
    </location>
</feature>
<feature type="compositionally biased region" description="Low complexity" evidence="1">
    <location>
        <begin position="886"/>
        <end position="912"/>
    </location>
</feature>
<sequence length="1576" mass="168155">MIDSAAYALLVQRVLEGIPNTKGATDNEHHLVNDVRIALERLSDPTVAEARRRLLESDNILRRVIASVLSIPEPDISKQLTMTREVTTGKKVSTIRRGNFQELEHLLVAEPMSVCDTSRAPAADNSCVKVGTAASATAGLRLRIPSYDDANIARVLGPDRVPPIEWQRSINAPPGLSPTANPALDGSSGTSLTAFAATSASVASDDIDKPSRSTAPPSKVVETDATALAFPDALSLNDPTKQDLITRMHKDQSSQAALQRTMGGTRTDCTPCLYATQPTAQLSAQSCVSMTIYVASLTILDQAVVHKPAIVDAATKHHIPTDKRGTHHAVPLTPDGDCSGTVAAIDNCVAQRTSAIDDVTGAKTGALCRMNSVLVLVQPLRGRTFQLRLRPCMSVGQIVSCLSICCKTPAHLFCVRHNGKAVRSHDTKVLLLHDDCLSLQLCAPLLGGMNAEQSGSQVTASGSAAIVQQLETGTGGAFALPPAKKRKHTAQIPKALSTGEQSTVIGGSSSTAVDGRNTSALAQGSSSCDGGEESNLGPGASCVELLELELCNEKNDWSYKLRDMTEPVRVLATEYHRIPQQMLTTHGRISNALAKEIFAAVQLQPGQTREQVERQFKQAMDKKINDVSKTSKAYNGEWQLRRAGRSVSAAAGGLKDAMATSPCGATSSTNAVARASSATVDPLQRASALSPPAAPLAASSQSAAAPGSSSTAVDGRSTSALAQGSSSCDGGEESNLGPGASCVELLELELCNEKNDWSYKLRDMTEPVRVLATEYHRIPQQMLTAHGRISNALAKEIFAAVQLQPGQTREQVERQFKQAMDKKINDVSKTSKAYNGEWQLRRAGRSVSAAAGGLKDAMATSPCGATSTTNAVARASSATVDPLQRASALSPPAAPLAASSQSAAAPGSSSTAVDGRSTSALAQGSSSCDGGEESNLGPGASCVELLELELCNEKNDWSYKLRDTTEPVRVLATEYHRIPQQMLTAHGRISNALAKEIFAAVQLQPGQTREQVERQFKQAMDKKINDVSKTSKAYNGEWQLRRAGRSVSAAAGGLKDAMATSPCGATSTTNAVARASSATVDPLQRASALSPPAAPLAASSQSAAAPGSSSTAVDGRSTSALAQGSSSCVGGEESNLGPGASCVELLELELCNEKNDWSYKLRDMTEPVRVLATEYHRIPQQMLTAHGRISNALAKEIFAAVQLQPGQTREQVERQFKQAMDKKINDVSKTSKAYNGEWQLRRAGRSAAAQQAMDIFGKDVHDLSAGCRLERGAEDETHKVLSLLSRENATKLCTILHLADEPVKLALSHVFTACLKYMGDDLLAPETEIGLMFVEAMVKQLNERMTTAFLERLGALLKIAYSNPNWEFWVLHDMQKRLGNDVKIGAVIPGLTRVCLTILGASISGSDDEDLVLLRILLRTNESDDEDSSDIEAPNETDELESSNTLSPSAMPGSSMEHRSSTQPFDFRRAAKDAYDNYYQERYDGKPRSDSVEKLTDFAVEHRSWEGIEQSNHGIAHAIRKAMLVTHVASAYCEAYCDANNANNLNEFKLPASQEAMQLAMLLEGAGRRSEVGITR</sequence>